<keyword evidence="4" id="KW-1185">Reference proteome</keyword>
<proteinExistence type="predicted"/>
<evidence type="ECO:0000313" key="3">
    <source>
        <dbReference type="Proteomes" id="UP000092605"/>
    </source>
</evidence>
<accession>A0A150FRD2</accession>
<evidence type="ECO:0000313" key="1">
    <source>
        <dbReference type="EMBL" id="KXZ40152.1"/>
    </source>
</evidence>
<dbReference type="Proteomes" id="UP000323392">
    <property type="component" value="Unassembled WGS sequence"/>
</dbReference>
<sequence>MNNLIDTIRNYESISIIGMDKNVGKTTTLNYIISKTRGKLTLGLTSIGRDGEEDDIVTNTPKPRIYVEKGSIVATAKNCFLDSDVTKEILKTTQINTPMGNVIIFRCLSDGYVQLAGPSQNYFVEKIYNELKQLGSELIIVDGALSRKSLASPKVTKATILCTGASVSRNLDKVVEKTAYVVDLFSTVKEDSFDVINIADDILKTCKVGIIYKDLSVKKLNVCTALSASKEIIENLDESSRYLVINGILSDSILDEIIKNTQTLANLTILVEDATKIFVSKEILNKFIKKGGHIKVINKINIIGVSINPTSPYGYEFNKDKFLNSLKTSINLPVFDVVGGG</sequence>
<dbReference type="OrthoDB" id="9783544at2"/>
<gene>
    <name evidence="1" type="ORF">JWYL7_1227</name>
    <name evidence="2" type="ORF">SAMN05661008_00297</name>
</gene>
<dbReference type="AlphaFoldDB" id="A0A150FRD2"/>
<dbReference type="PATRIC" id="fig|1121328.3.peg.1236"/>
<comment type="caution">
    <text evidence="1">The sequence shown here is derived from an EMBL/GenBank/DDBJ whole genome shotgun (WGS) entry which is preliminary data.</text>
</comment>
<dbReference type="STRING" id="1121328.JWYL7_1227"/>
<dbReference type="EMBL" id="FRBG01000001">
    <property type="protein sequence ID" value="SHK45105.1"/>
    <property type="molecule type" value="Genomic_DNA"/>
</dbReference>
<protein>
    <submittedName>
        <fullName evidence="1">Uncharacterized protein</fullName>
    </submittedName>
</protein>
<dbReference type="EMBL" id="LSFY01000001">
    <property type="protein sequence ID" value="KXZ40152.1"/>
    <property type="molecule type" value="Genomic_DNA"/>
</dbReference>
<name>A0A150FRD2_CLOPD</name>
<dbReference type="RefSeq" id="WP_066070521.1">
    <property type="nucleotide sequence ID" value="NZ_FRBG01000001.1"/>
</dbReference>
<organism evidence="1 3">
    <name type="scientific">Alkalithermobacter thermoalcaliphilus JW-YL-7 = DSM 7308</name>
    <dbReference type="NCBI Taxonomy" id="1121328"/>
    <lineage>
        <taxon>Bacteria</taxon>
        <taxon>Bacillati</taxon>
        <taxon>Bacillota</taxon>
        <taxon>Clostridia</taxon>
        <taxon>Peptostreptococcales</taxon>
        <taxon>Tepidibacteraceae</taxon>
        <taxon>Alkalithermobacter</taxon>
    </lineage>
</organism>
<dbReference type="Proteomes" id="UP000092605">
    <property type="component" value="Unassembled WGS sequence"/>
</dbReference>
<reference evidence="1 3" key="1">
    <citation type="submission" date="2016-02" db="EMBL/GenBank/DDBJ databases">
        <title>Draft genome sequence for Clostridium paradoxum JW-YL-7.</title>
        <authorList>
            <person name="Utturkar S.M."/>
            <person name="Lancaster A."/>
            <person name="Poole F.L."/>
            <person name="Adams M.W."/>
            <person name="Brown S.D."/>
        </authorList>
    </citation>
    <scope>NUCLEOTIDE SEQUENCE [LARGE SCALE GENOMIC DNA]</scope>
    <source>
        <strain evidence="1 3">JW-YL-7</strain>
    </source>
</reference>
<reference evidence="2 4" key="2">
    <citation type="submission" date="2016-11" db="EMBL/GenBank/DDBJ databases">
        <authorList>
            <person name="Varghese N."/>
            <person name="Submissions S."/>
        </authorList>
    </citation>
    <scope>NUCLEOTIDE SEQUENCE [LARGE SCALE GENOMIC DNA]</scope>
    <source>
        <strain evidence="2 4">DSM 7308</strain>
    </source>
</reference>
<evidence type="ECO:0000313" key="4">
    <source>
        <dbReference type="Proteomes" id="UP000323392"/>
    </source>
</evidence>
<evidence type="ECO:0000313" key="2">
    <source>
        <dbReference type="EMBL" id="SHK45105.1"/>
    </source>
</evidence>